<evidence type="ECO:0000313" key="3">
    <source>
        <dbReference type="Proteomes" id="UP000021053"/>
    </source>
</evidence>
<keyword evidence="1" id="KW-1133">Transmembrane helix</keyword>
<feature type="transmembrane region" description="Helical" evidence="1">
    <location>
        <begin position="15"/>
        <end position="40"/>
    </location>
</feature>
<sequence length="201" mass="21459">MPLIDSTQVRPRRRWYALAGVLPVLGIIVGVIAFVFGLWASVGVRPDVAVESRGGAESSASIVSSSTYWMVYVPRGTAPVPPCTASPATSVEVTPLRGDLFSYRSGGTRWEAQYRLVVTSPGYYTINCGGTPFVVADATRTANAAAFGTLGALGGLLGLPCVGLVAGFVAWLVVFLRRRGSRKRLELAVAHQPYGWPSTRW</sequence>
<dbReference type="EMBL" id="JFBT01000001">
    <property type="protein sequence ID" value="EXG82345.1"/>
    <property type="molecule type" value="Genomic_DNA"/>
</dbReference>
<reference evidence="2 3" key="1">
    <citation type="submission" date="2013-07" db="EMBL/GenBank/DDBJ databases">
        <authorList>
            <consortium name="DOE Joint Genome Institute"/>
            <person name="Eisen J."/>
            <person name="Huntemann M."/>
            <person name="Han J."/>
            <person name="Chen A."/>
            <person name="Kyrpides N."/>
            <person name="Mavromatis K."/>
            <person name="Markowitz V."/>
            <person name="Palaniappan K."/>
            <person name="Ivanova N."/>
            <person name="Schaumberg A."/>
            <person name="Pati A."/>
            <person name="Liolios K."/>
            <person name="Nordberg H.P."/>
            <person name="Cantor M.N."/>
            <person name="Hua S.X."/>
            <person name="Woyke T."/>
        </authorList>
    </citation>
    <scope>NUCLEOTIDE SEQUENCE [LARGE SCALE GENOMIC DNA]</scope>
    <source>
        <strain evidence="2 3">DSM 44712</strain>
    </source>
</reference>
<gene>
    <name evidence="2" type="ORF">CryarDRAFT_3519</name>
</gene>
<accession>A0A010YQ81</accession>
<feature type="transmembrane region" description="Helical" evidence="1">
    <location>
        <begin position="157"/>
        <end position="176"/>
    </location>
</feature>
<keyword evidence="3" id="KW-1185">Reference proteome</keyword>
<dbReference type="Proteomes" id="UP000021053">
    <property type="component" value="Unassembled WGS sequence"/>
</dbReference>
<dbReference type="HOGENOM" id="CLU_1348253_0_0_11"/>
<proteinExistence type="predicted"/>
<keyword evidence="1" id="KW-0472">Membrane</keyword>
<name>A0A010YQ81_9ACTN</name>
<keyword evidence="1" id="KW-0812">Transmembrane</keyword>
<evidence type="ECO:0000256" key="1">
    <source>
        <dbReference type="SAM" id="Phobius"/>
    </source>
</evidence>
<organism evidence="2 3">
    <name type="scientific">Cryptosporangium arvum DSM 44712</name>
    <dbReference type="NCBI Taxonomy" id="927661"/>
    <lineage>
        <taxon>Bacteria</taxon>
        <taxon>Bacillati</taxon>
        <taxon>Actinomycetota</taxon>
        <taxon>Actinomycetes</taxon>
        <taxon>Cryptosporangiales</taxon>
        <taxon>Cryptosporangiaceae</taxon>
        <taxon>Cryptosporangium</taxon>
    </lineage>
</organism>
<dbReference type="AlphaFoldDB" id="A0A010YQ81"/>
<evidence type="ECO:0000313" key="2">
    <source>
        <dbReference type="EMBL" id="EXG82345.1"/>
    </source>
</evidence>
<comment type="caution">
    <text evidence="2">The sequence shown here is derived from an EMBL/GenBank/DDBJ whole genome shotgun (WGS) entry which is preliminary data.</text>
</comment>
<protein>
    <submittedName>
        <fullName evidence="2">Uncharacterized protein</fullName>
    </submittedName>
</protein>